<dbReference type="InterPro" id="IPR002716">
    <property type="entry name" value="PIN_dom"/>
</dbReference>
<protein>
    <recommendedName>
        <fullName evidence="8">Ribonuclease VapC</fullName>
        <shortName evidence="8">RNase VapC</shortName>
        <ecNumber evidence="8">3.1.-.-</ecNumber>
    </recommendedName>
    <alternativeName>
        <fullName evidence="8">Toxin VapC</fullName>
    </alternativeName>
</protein>
<evidence type="ECO:0000313" key="11">
    <source>
        <dbReference type="Proteomes" id="UP000199518"/>
    </source>
</evidence>
<keyword evidence="11" id="KW-1185">Reference proteome</keyword>
<dbReference type="SUPFAM" id="SSF88723">
    <property type="entry name" value="PIN domain-like"/>
    <property type="match status" value="1"/>
</dbReference>
<dbReference type="InterPro" id="IPR050556">
    <property type="entry name" value="Type_II_TA_system_RNase"/>
</dbReference>
<dbReference type="HAMAP" id="MF_00265">
    <property type="entry name" value="VapC_Nob1"/>
    <property type="match status" value="1"/>
</dbReference>
<evidence type="ECO:0000256" key="2">
    <source>
        <dbReference type="ARBA" id="ARBA00022649"/>
    </source>
</evidence>
<dbReference type="PANTHER" id="PTHR33653">
    <property type="entry name" value="RIBONUCLEASE VAPC2"/>
    <property type="match status" value="1"/>
</dbReference>
<evidence type="ECO:0000256" key="6">
    <source>
        <dbReference type="ARBA" id="ARBA00022842"/>
    </source>
</evidence>
<proteinExistence type="inferred from homology"/>
<dbReference type="InterPro" id="IPR029060">
    <property type="entry name" value="PIN-like_dom_sf"/>
</dbReference>
<dbReference type="Gene3D" id="3.40.50.1010">
    <property type="entry name" value="5'-nuclease"/>
    <property type="match status" value="1"/>
</dbReference>
<comment type="function">
    <text evidence="8">Toxic component of a toxin-antitoxin (TA) system. An RNase.</text>
</comment>
<dbReference type="CDD" id="cd18733">
    <property type="entry name" value="PIN_RfVapC1-like"/>
    <property type="match status" value="1"/>
</dbReference>
<evidence type="ECO:0000256" key="5">
    <source>
        <dbReference type="ARBA" id="ARBA00022801"/>
    </source>
</evidence>
<feature type="binding site" evidence="8">
    <location>
        <position position="99"/>
    </location>
    <ligand>
        <name>Mg(2+)</name>
        <dbReference type="ChEBI" id="CHEBI:18420"/>
    </ligand>
</feature>
<accession>A0A1I3DKY5</accession>
<evidence type="ECO:0000256" key="7">
    <source>
        <dbReference type="ARBA" id="ARBA00038093"/>
    </source>
</evidence>
<keyword evidence="6 8" id="KW-0460">Magnesium</keyword>
<gene>
    <name evidence="8" type="primary">vapC</name>
    <name evidence="10" type="ORF">SAMN05421753_103290</name>
</gene>
<evidence type="ECO:0000313" key="10">
    <source>
        <dbReference type="EMBL" id="SFH87151.1"/>
    </source>
</evidence>
<comment type="cofactor">
    <cofactor evidence="1 8">
        <name>Mg(2+)</name>
        <dbReference type="ChEBI" id="CHEBI:18420"/>
    </cofactor>
</comment>
<feature type="domain" description="PIN" evidence="9">
    <location>
        <begin position="4"/>
        <end position="126"/>
    </location>
</feature>
<dbReference type="PANTHER" id="PTHR33653:SF1">
    <property type="entry name" value="RIBONUCLEASE VAPC2"/>
    <property type="match status" value="1"/>
</dbReference>
<dbReference type="GO" id="GO:0016787">
    <property type="term" value="F:hydrolase activity"/>
    <property type="evidence" value="ECO:0007669"/>
    <property type="project" value="UniProtKB-KW"/>
</dbReference>
<name>A0A1I3DKY5_9PLAN</name>
<dbReference type="STRING" id="1576369.SAMN05421753_103290"/>
<reference evidence="11" key="1">
    <citation type="submission" date="2016-10" db="EMBL/GenBank/DDBJ databases">
        <authorList>
            <person name="Varghese N."/>
            <person name="Submissions S."/>
        </authorList>
    </citation>
    <scope>NUCLEOTIDE SEQUENCE [LARGE SCALE GENOMIC DNA]</scope>
    <source>
        <strain evidence="11">DSM 26348</strain>
    </source>
</reference>
<keyword evidence="4 8" id="KW-0479">Metal-binding</keyword>
<dbReference type="OrthoDB" id="282208at2"/>
<dbReference type="EMBL" id="FOQD01000003">
    <property type="protein sequence ID" value="SFH87151.1"/>
    <property type="molecule type" value="Genomic_DNA"/>
</dbReference>
<evidence type="ECO:0000256" key="4">
    <source>
        <dbReference type="ARBA" id="ARBA00022723"/>
    </source>
</evidence>
<dbReference type="RefSeq" id="WP_092048307.1">
    <property type="nucleotide sequence ID" value="NZ_FOQD01000003.1"/>
</dbReference>
<comment type="similarity">
    <text evidence="7 8">Belongs to the PINc/VapC protein family.</text>
</comment>
<keyword evidence="3 8" id="KW-0540">Nuclease</keyword>
<dbReference type="InterPro" id="IPR022907">
    <property type="entry name" value="VapC_family"/>
</dbReference>
<organism evidence="10 11">
    <name type="scientific">Planctomicrobium piriforme</name>
    <dbReference type="NCBI Taxonomy" id="1576369"/>
    <lineage>
        <taxon>Bacteria</taxon>
        <taxon>Pseudomonadati</taxon>
        <taxon>Planctomycetota</taxon>
        <taxon>Planctomycetia</taxon>
        <taxon>Planctomycetales</taxon>
        <taxon>Planctomycetaceae</taxon>
        <taxon>Planctomicrobium</taxon>
    </lineage>
</organism>
<dbReference type="Pfam" id="PF01850">
    <property type="entry name" value="PIN"/>
    <property type="match status" value="1"/>
</dbReference>
<dbReference type="GO" id="GO:0000287">
    <property type="term" value="F:magnesium ion binding"/>
    <property type="evidence" value="ECO:0007669"/>
    <property type="project" value="UniProtKB-UniRule"/>
</dbReference>
<dbReference type="Proteomes" id="UP000199518">
    <property type="component" value="Unassembled WGS sequence"/>
</dbReference>
<evidence type="ECO:0000256" key="3">
    <source>
        <dbReference type="ARBA" id="ARBA00022722"/>
    </source>
</evidence>
<keyword evidence="5 8" id="KW-0378">Hydrolase</keyword>
<dbReference type="GO" id="GO:0090729">
    <property type="term" value="F:toxin activity"/>
    <property type="evidence" value="ECO:0007669"/>
    <property type="project" value="UniProtKB-KW"/>
</dbReference>
<evidence type="ECO:0000256" key="8">
    <source>
        <dbReference type="HAMAP-Rule" id="MF_00265"/>
    </source>
</evidence>
<dbReference type="AlphaFoldDB" id="A0A1I3DKY5"/>
<dbReference type="EC" id="3.1.-.-" evidence="8"/>
<keyword evidence="2 8" id="KW-1277">Toxin-antitoxin system</keyword>
<keyword evidence="8" id="KW-0800">Toxin</keyword>
<feature type="binding site" evidence="8">
    <location>
        <position position="6"/>
    </location>
    <ligand>
        <name>Mg(2+)</name>
        <dbReference type="ChEBI" id="CHEBI:18420"/>
    </ligand>
</feature>
<dbReference type="GO" id="GO:0004540">
    <property type="term" value="F:RNA nuclease activity"/>
    <property type="evidence" value="ECO:0007669"/>
    <property type="project" value="InterPro"/>
</dbReference>
<evidence type="ECO:0000259" key="9">
    <source>
        <dbReference type="Pfam" id="PF01850"/>
    </source>
</evidence>
<sequence>MGLMVDTNVFIRFEKANSAIDLSPWSTSEKVFISVVTASELLIGVHRAINEERRLRRSIFVEAVISGVEILDFTIGCARRHAEIYADLTKRGEMIGAHDLIIAATASYYDLSFLTENVDEFSRVPDLSVIPFAV</sequence>
<evidence type="ECO:0000256" key="1">
    <source>
        <dbReference type="ARBA" id="ARBA00001946"/>
    </source>
</evidence>